<evidence type="ECO:0000256" key="4">
    <source>
        <dbReference type="ARBA" id="ARBA00022692"/>
    </source>
</evidence>
<dbReference type="SUPFAM" id="SSF49464">
    <property type="entry name" value="Carboxypeptidase regulatory domain-like"/>
    <property type="match status" value="1"/>
</dbReference>
<name>A0ABZ0FQR9_9BACT</name>
<dbReference type="Gene3D" id="2.40.170.20">
    <property type="entry name" value="TonB-dependent receptor, beta-barrel domain"/>
    <property type="match status" value="1"/>
</dbReference>
<evidence type="ECO:0000256" key="1">
    <source>
        <dbReference type="ARBA" id="ARBA00004571"/>
    </source>
</evidence>
<feature type="domain" description="Secretin/TonB short N-terminal" evidence="8">
    <location>
        <begin position="69"/>
        <end position="119"/>
    </location>
</feature>
<dbReference type="Gene3D" id="2.170.130.10">
    <property type="entry name" value="TonB-dependent receptor, plug domain"/>
    <property type="match status" value="1"/>
</dbReference>
<dbReference type="SMART" id="SM00965">
    <property type="entry name" value="STN"/>
    <property type="match status" value="1"/>
</dbReference>
<dbReference type="InterPro" id="IPR008969">
    <property type="entry name" value="CarboxyPept-like_regulatory"/>
</dbReference>
<dbReference type="NCBIfam" id="TIGR04056">
    <property type="entry name" value="OMP_RagA_SusC"/>
    <property type="match status" value="1"/>
</dbReference>
<evidence type="ECO:0000256" key="5">
    <source>
        <dbReference type="ARBA" id="ARBA00023136"/>
    </source>
</evidence>
<evidence type="ECO:0000256" key="6">
    <source>
        <dbReference type="ARBA" id="ARBA00023237"/>
    </source>
</evidence>
<evidence type="ECO:0000256" key="7">
    <source>
        <dbReference type="PROSITE-ProRule" id="PRU01360"/>
    </source>
</evidence>
<keyword evidence="3 7" id="KW-1134">Transmembrane beta strand</keyword>
<evidence type="ECO:0000313" key="9">
    <source>
        <dbReference type="EMBL" id="WOF10785.1"/>
    </source>
</evidence>
<evidence type="ECO:0000256" key="2">
    <source>
        <dbReference type="ARBA" id="ARBA00022448"/>
    </source>
</evidence>
<dbReference type="SUPFAM" id="SSF56935">
    <property type="entry name" value="Porins"/>
    <property type="match status" value="1"/>
</dbReference>
<accession>A0ABZ0FQR9</accession>
<dbReference type="NCBIfam" id="TIGR04057">
    <property type="entry name" value="SusC_RagA_signa"/>
    <property type="match status" value="1"/>
</dbReference>
<dbReference type="Pfam" id="PF13715">
    <property type="entry name" value="CarbopepD_reg_2"/>
    <property type="match status" value="1"/>
</dbReference>
<sequence length="1227" mass="138545">MKKNLWNGGLFPRKLPRKPIVMKTLLALFLFMNVSVVSTYAQQQKKMDISVDKMPLIDVLVQIRQMSGFAFVYDSDAVKKAAPVSLKMKNVTVQEILDKCFAGTLFTYLMEDNLVIIKLQKSPVVGKQVENQKITGVVTDEKKMPLPGVTVVVKGVTLGTATDMNGRFSLLLPTIKDVSLLFSFIGMETTEVKYTGQDTINVVMKEEQSELSEVVVTGYQTIDRRKNTSAVQSIEMDKIKVPGVQTIDQLLESHVPGMIFMQNSGQVGAAPKLRIRGTSTILGNQEPVWVLDGIVLRDPVNVSPSLINNLDFVNLVGNAISGINPEDIERIDILKDASATALYGAKAANGVINITTKKGKAGPPSVTYSMNGKFTARPRYTDKSIYLMNSKERIAYSKEIIEKGLSYPTIKNWVGYEGALEKYNNGIYTYQQFTDEVARLETVNTDWFDLITEDVFSNSHTLSLSGGSSNVRYYASLGYSNEKGVIKGEKNDRYSASLNVNGNFNKFIFSFGMLANKGVREYVNSEVNILDYAYNTSRAIPAFNEDGSLYFYDVEGTSNASAGLPLAFNALHEMKNYRDEYNSSGVTLNMNLNYRFNDWLKTQFIFSYSINNTMQETFIDANSFYASNLRGTNYGEELTTDMKSKSLLPVGGEYREDFTRNDNYTTRLQFDFTKFLDCDSKHLINAALGFELASSKYDGKRQTHRGYLPERGKIFAEIDPDVYPEFTKWKMKDENARSIVTDNIQNEMSAYFTLTYTLNNAYSFNFNTRADASNKFGDRSNEKILPVWSVSASWDMKANILKDISWVNGLSVRGSFGYQGNMLSNQTPELIIKKGNMNNYFEEYESNIEHYPNPNLRWEKTGAFNGSVDFALLDNRIRGTLSYFYKKTKDAFLSKTVADINGVETYVINSGTLENKGFEISFNFTPFKAGGEVGGFRWDIDPQIGQVLNTLLTKAVNNNSFEKEQDEIFYTNYLDGSALIEGEPLNTFFSYKFMGLSPEDGRPMYYDVEKEHEEEYLEMDREEVFRRVMKVSGTRVPVLQGGVTNTFSYKRMSLSLNFAYSFGSKIRLMRLYGANSNGTTVAPLPERNVRREFVKRWQRPGDEKHTNIPGLLPNSEYASTLRPWWKTGNNNSINFADNIWQMYDNSDIRTVSGNYLKLQSFVFNYTLPDEFCKKLLLKSAYIGVSGSNLFTICSSKLKGQDPTQSGTTDQLNLSIRPSYSVNLGVTF</sequence>
<dbReference type="InterPro" id="IPR012910">
    <property type="entry name" value="Plug_dom"/>
</dbReference>
<keyword evidence="2 7" id="KW-0813">Transport</keyword>
<dbReference type="InterPro" id="IPR036942">
    <property type="entry name" value="Beta-barrel_TonB_sf"/>
</dbReference>
<dbReference type="Proteomes" id="UP001302374">
    <property type="component" value="Chromosome"/>
</dbReference>
<comment type="similarity">
    <text evidence="7">Belongs to the TonB-dependent receptor family.</text>
</comment>
<comment type="subcellular location">
    <subcellularLocation>
        <location evidence="1 7">Cell outer membrane</location>
        <topology evidence="1 7">Multi-pass membrane protein</topology>
    </subcellularLocation>
</comment>
<evidence type="ECO:0000256" key="3">
    <source>
        <dbReference type="ARBA" id="ARBA00022452"/>
    </source>
</evidence>
<keyword evidence="5 7" id="KW-0472">Membrane</keyword>
<reference evidence="9 10" key="1">
    <citation type="submission" date="2019-09" db="EMBL/GenBank/DDBJ databases">
        <title>Butyricimonas paravirosa DSM 105722 (=214-4 = JCM 18677 = CCUG 65563).</title>
        <authorList>
            <person name="Le Roy T."/>
            <person name="Cani P.D."/>
        </authorList>
    </citation>
    <scope>NUCLEOTIDE SEQUENCE [LARGE SCALE GENOMIC DNA]</scope>
    <source>
        <strain evidence="9 10">DSM 105722</strain>
    </source>
</reference>
<dbReference type="EMBL" id="CP043839">
    <property type="protein sequence ID" value="WOF10785.1"/>
    <property type="molecule type" value="Genomic_DNA"/>
</dbReference>
<keyword evidence="10" id="KW-1185">Reference proteome</keyword>
<keyword evidence="4 7" id="KW-0812">Transmembrane</keyword>
<organism evidence="9 10">
    <name type="scientific">Butyricimonas paravirosa</name>
    <dbReference type="NCBI Taxonomy" id="1472417"/>
    <lineage>
        <taxon>Bacteria</taxon>
        <taxon>Pseudomonadati</taxon>
        <taxon>Bacteroidota</taxon>
        <taxon>Bacteroidia</taxon>
        <taxon>Bacteroidales</taxon>
        <taxon>Odoribacteraceae</taxon>
        <taxon>Butyricimonas</taxon>
    </lineage>
</organism>
<dbReference type="Pfam" id="PF07715">
    <property type="entry name" value="Plug"/>
    <property type="match status" value="1"/>
</dbReference>
<evidence type="ECO:0000259" key="8">
    <source>
        <dbReference type="SMART" id="SM00965"/>
    </source>
</evidence>
<dbReference type="InterPro" id="IPR023997">
    <property type="entry name" value="TonB-dep_OMP_SusC/RagA_CS"/>
</dbReference>
<dbReference type="InterPro" id="IPR011662">
    <property type="entry name" value="Secretin/TonB_short_N"/>
</dbReference>
<dbReference type="InterPro" id="IPR037066">
    <property type="entry name" value="Plug_dom_sf"/>
</dbReference>
<gene>
    <name evidence="9" type="ORF">F1644_00185</name>
</gene>
<dbReference type="InterPro" id="IPR023996">
    <property type="entry name" value="TonB-dep_OMP_SusC/RagA"/>
</dbReference>
<dbReference type="PROSITE" id="PS52016">
    <property type="entry name" value="TONB_DEPENDENT_REC_3"/>
    <property type="match status" value="1"/>
</dbReference>
<dbReference type="Gene3D" id="2.60.40.1120">
    <property type="entry name" value="Carboxypeptidase-like, regulatory domain"/>
    <property type="match status" value="1"/>
</dbReference>
<dbReference type="Pfam" id="PF07660">
    <property type="entry name" value="STN"/>
    <property type="match status" value="1"/>
</dbReference>
<proteinExistence type="inferred from homology"/>
<dbReference type="InterPro" id="IPR039426">
    <property type="entry name" value="TonB-dep_rcpt-like"/>
</dbReference>
<protein>
    <submittedName>
        <fullName evidence="9">SusC/RagA family TonB-linked outer membrane protein</fullName>
    </submittedName>
</protein>
<keyword evidence="6 7" id="KW-0998">Cell outer membrane</keyword>
<evidence type="ECO:0000313" key="10">
    <source>
        <dbReference type="Proteomes" id="UP001302374"/>
    </source>
</evidence>